<dbReference type="PANTHER" id="PTHR21581:SF6">
    <property type="entry name" value="TRAFFICKING PROTEIN PARTICLE COMPLEX SUBUNIT 12"/>
    <property type="match status" value="1"/>
</dbReference>
<reference evidence="2" key="1">
    <citation type="journal article" date="2021" name="Sci. Rep.">
        <title>Diploid genomic architecture of Nitzschia inconspicua, an elite biomass production diatom.</title>
        <authorList>
            <person name="Oliver A."/>
            <person name="Podell S."/>
            <person name="Pinowska A."/>
            <person name="Traller J.C."/>
            <person name="Smith S.R."/>
            <person name="McClure R."/>
            <person name="Beliaev A."/>
            <person name="Bohutskyi P."/>
            <person name="Hill E.A."/>
            <person name="Rabines A."/>
            <person name="Zheng H."/>
            <person name="Allen L.Z."/>
            <person name="Kuo A."/>
            <person name="Grigoriev I.V."/>
            <person name="Allen A.E."/>
            <person name="Hazlebeck D."/>
            <person name="Allen E.E."/>
        </authorList>
    </citation>
    <scope>NUCLEOTIDE SEQUENCE</scope>
    <source>
        <strain evidence="2">Hildebrandi</strain>
    </source>
</reference>
<feature type="region of interest" description="Disordered" evidence="1">
    <location>
        <begin position="1"/>
        <end position="91"/>
    </location>
</feature>
<keyword evidence="3" id="KW-1185">Reference proteome</keyword>
<evidence type="ECO:0000256" key="1">
    <source>
        <dbReference type="SAM" id="MobiDB-lite"/>
    </source>
</evidence>
<feature type="compositionally biased region" description="Low complexity" evidence="1">
    <location>
        <begin position="52"/>
        <end position="83"/>
    </location>
</feature>
<dbReference type="EMBL" id="JAGRRH010000009">
    <property type="protein sequence ID" value="KAG7365310.1"/>
    <property type="molecule type" value="Genomic_DNA"/>
</dbReference>
<evidence type="ECO:0000313" key="3">
    <source>
        <dbReference type="Proteomes" id="UP000693970"/>
    </source>
</evidence>
<organism evidence="2 3">
    <name type="scientific">Nitzschia inconspicua</name>
    <dbReference type="NCBI Taxonomy" id="303405"/>
    <lineage>
        <taxon>Eukaryota</taxon>
        <taxon>Sar</taxon>
        <taxon>Stramenopiles</taxon>
        <taxon>Ochrophyta</taxon>
        <taxon>Bacillariophyta</taxon>
        <taxon>Bacillariophyceae</taxon>
        <taxon>Bacillariophycidae</taxon>
        <taxon>Bacillariales</taxon>
        <taxon>Bacillariaceae</taxon>
        <taxon>Nitzschia</taxon>
    </lineage>
</organism>
<sequence>MSSSGGQGWGQAPPFAVMPAGNDHPLATSYSDHPLANPPLPPPPPPPPLPNVAPTTTSTTQQQQFSRSTSRSVTTTTAAAAPVSAPPPSLQTIQRSRSSSMTLDALADEFLSQPSYRTQQLGLDPILRPDPLPANEEGVDRLRTLVERRAWGDVLKLATTLLTTGSSPYSGVYASLLITSTVPDENSSNVPIKQRQETVEIMILQCHAWLKLRRYADLVTEVERWNFCVQNDATAQSPDWLPWSIHILAGMVQEYIDDSPANSTDILYQLRDRIPSTEYRWLCNVDHALSNIFLKRGDFRRAMACLDRILQLLPQAVPLEVAELYSNTKTNNDTVDDDTEGLTLVLVKAYTCEIYSRQGRILLQAGALLEATEIFESAKVLWTEVEISIPQLPDDISIILSHKDLVLLLPCQMEVNEALFYFSKSHYDHALESFTNAVELLRKSSSFRPKYRKVDWVGPSIAGCTPGNTLYNESVNNMAITHLYMCNMSNAIGLLEGVVREDPTAFLTERVAFNLCTLYELGSDNPVGVRRKKTLNLIARRFFLHDIGTESFRLS</sequence>
<reference evidence="2" key="2">
    <citation type="submission" date="2021-04" db="EMBL/GenBank/DDBJ databases">
        <authorList>
            <person name="Podell S."/>
        </authorList>
    </citation>
    <scope>NUCLEOTIDE SEQUENCE</scope>
    <source>
        <strain evidence="2">Hildebrandi</strain>
    </source>
</reference>
<dbReference type="Proteomes" id="UP000693970">
    <property type="component" value="Unassembled WGS sequence"/>
</dbReference>
<accession>A0A9K3LNR6</accession>
<protein>
    <submittedName>
        <fullName evidence="2">Tetratricopeptide repeat protein</fullName>
    </submittedName>
</protein>
<evidence type="ECO:0000313" key="2">
    <source>
        <dbReference type="EMBL" id="KAG7365310.1"/>
    </source>
</evidence>
<feature type="compositionally biased region" description="Pro residues" evidence="1">
    <location>
        <begin position="36"/>
        <end position="51"/>
    </location>
</feature>
<name>A0A9K3LNR6_9STRA</name>
<comment type="caution">
    <text evidence="2">The sequence shown here is derived from an EMBL/GenBank/DDBJ whole genome shotgun (WGS) entry which is preliminary data.</text>
</comment>
<dbReference type="OrthoDB" id="428342at2759"/>
<gene>
    <name evidence="2" type="ORF">IV203_038513</name>
</gene>
<dbReference type="AlphaFoldDB" id="A0A9K3LNR6"/>
<dbReference type="PANTHER" id="PTHR21581">
    <property type="entry name" value="D-ALANYL-D-ALANINE CARBOXYPEPTIDASE"/>
    <property type="match status" value="1"/>
</dbReference>
<proteinExistence type="predicted"/>